<name>F7NKT3_9FIRM</name>
<dbReference type="STRING" id="1009370.ALO_13509"/>
<evidence type="ECO:0000259" key="7">
    <source>
        <dbReference type="PROSITE" id="PS51918"/>
    </source>
</evidence>
<dbReference type="SFLD" id="SFLDS00029">
    <property type="entry name" value="Radical_SAM"/>
    <property type="match status" value="1"/>
</dbReference>
<dbReference type="Proteomes" id="UP000003240">
    <property type="component" value="Unassembled WGS sequence"/>
</dbReference>
<evidence type="ECO:0000256" key="6">
    <source>
        <dbReference type="ARBA" id="ARBA00023014"/>
    </source>
</evidence>
<dbReference type="eggNOG" id="COG0502">
    <property type="taxonomic scope" value="Bacteria"/>
</dbReference>
<evidence type="ECO:0000313" key="8">
    <source>
        <dbReference type="EMBL" id="EGO63387.1"/>
    </source>
</evidence>
<evidence type="ECO:0000256" key="5">
    <source>
        <dbReference type="ARBA" id="ARBA00023004"/>
    </source>
</evidence>
<proteinExistence type="predicted"/>
<evidence type="ECO:0000256" key="4">
    <source>
        <dbReference type="ARBA" id="ARBA00022723"/>
    </source>
</evidence>
<dbReference type="PANTHER" id="PTHR43583">
    <property type="entry name" value="2-IMINOACETATE SYNTHASE"/>
    <property type="match status" value="1"/>
</dbReference>
<comment type="cofactor">
    <cofactor evidence="1">
        <name>[4Fe-4S] cluster</name>
        <dbReference type="ChEBI" id="CHEBI:49883"/>
    </cofactor>
</comment>
<protein>
    <submittedName>
        <fullName evidence="8">Thiazole biosynthesis protein ThiH</fullName>
    </submittedName>
</protein>
<dbReference type="OrthoDB" id="9801120at2"/>
<dbReference type="EMBL" id="AFGF01000119">
    <property type="protein sequence ID" value="EGO63387.1"/>
    <property type="molecule type" value="Genomic_DNA"/>
</dbReference>
<evidence type="ECO:0000256" key="1">
    <source>
        <dbReference type="ARBA" id="ARBA00001966"/>
    </source>
</evidence>
<dbReference type="InterPro" id="IPR013785">
    <property type="entry name" value="Aldolase_TIM"/>
</dbReference>
<dbReference type="GO" id="GO:0051539">
    <property type="term" value="F:4 iron, 4 sulfur cluster binding"/>
    <property type="evidence" value="ECO:0007669"/>
    <property type="project" value="UniProtKB-KW"/>
</dbReference>
<evidence type="ECO:0000256" key="2">
    <source>
        <dbReference type="ARBA" id="ARBA00022485"/>
    </source>
</evidence>
<dbReference type="SFLD" id="SFLDG01060">
    <property type="entry name" value="BATS_domain_containing"/>
    <property type="match status" value="1"/>
</dbReference>
<evidence type="ECO:0000256" key="3">
    <source>
        <dbReference type="ARBA" id="ARBA00022691"/>
    </source>
</evidence>
<keyword evidence="9" id="KW-1185">Reference proteome</keyword>
<dbReference type="AlphaFoldDB" id="F7NKT3"/>
<dbReference type="SFLD" id="SFLDF00301">
    <property type="entry name" value="2-iminoacetate_synthase_(ThiH)"/>
    <property type="match status" value="1"/>
</dbReference>
<dbReference type="SMART" id="SM00876">
    <property type="entry name" value="BATS"/>
    <property type="match status" value="1"/>
</dbReference>
<keyword evidence="4" id="KW-0479">Metal-binding</keyword>
<dbReference type="CDD" id="cd01335">
    <property type="entry name" value="Radical_SAM"/>
    <property type="match status" value="1"/>
</dbReference>
<gene>
    <name evidence="8" type="ORF">ALO_13509</name>
</gene>
<dbReference type="GO" id="GO:0009228">
    <property type="term" value="P:thiamine biosynthetic process"/>
    <property type="evidence" value="ECO:0007669"/>
    <property type="project" value="InterPro"/>
</dbReference>
<dbReference type="Pfam" id="PF06968">
    <property type="entry name" value="BATS"/>
    <property type="match status" value="1"/>
</dbReference>
<dbReference type="Pfam" id="PF04055">
    <property type="entry name" value="Radical_SAM"/>
    <property type="match status" value="1"/>
</dbReference>
<accession>F7NKT3</accession>
<dbReference type="RefSeq" id="WP_004096592.1">
    <property type="nucleotide sequence ID" value="NZ_AFGF01000119.1"/>
</dbReference>
<feature type="domain" description="Radical SAM core" evidence="7">
    <location>
        <begin position="68"/>
        <end position="284"/>
    </location>
</feature>
<dbReference type="SUPFAM" id="SSF102114">
    <property type="entry name" value="Radical SAM enzymes"/>
    <property type="match status" value="1"/>
</dbReference>
<keyword evidence="3" id="KW-0949">S-adenosyl-L-methionine</keyword>
<evidence type="ECO:0000313" key="9">
    <source>
        <dbReference type="Proteomes" id="UP000003240"/>
    </source>
</evidence>
<dbReference type="InterPro" id="IPR010722">
    <property type="entry name" value="BATS_dom"/>
</dbReference>
<dbReference type="PANTHER" id="PTHR43583:SF1">
    <property type="entry name" value="2-IMINOACETATE SYNTHASE"/>
    <property type="match status" value="1"/>
</dbReference>
<dbReference type="InterPro" id="IPR007197">
    <property type="entry name" value="rSAM"/>
</dbReference>
<keyword evidence="6" id="KW-0411">Iron-sulfur</keyword>
<dbReference type="SFLD" id="SFLDG01081">
    <property type="entry name" value="cleavage_of_the_Ca-Cb_bond_in"/>
    <property type="match status" value="1"/>
</dbReference>
<keyword evidence="5" id="KW-0408">Iron</keyword>
<sequence length="368" mass="41683">MSFYEQYLKYRDYDSAGCNPGSKTIERILGQDRLLPTDFLALLSPAAQPYLEAMAQKARRLTVQHFGKTILLYTPLYLSDYCSNQCQYCGFNVRNPLKRKQLSLEEVEEAARRIAATGLKHILILTGDARAISSPDYIADCAGVLRKYFTSIAIEVYAMTQEEYGQLVNAGVDGFTIYQETYNEEYYDLIHVSGPKKDYRFRLDAPERACRAGMRSVNIGALLGLDDWRRDGFFTGLHAHYLQNQYPAVEISLSLPRIRPHAGEFQPRCPVTDKQMVQFLLALRLFLPRAGITISTRENARFRDNLLSLGVTKMSAGSHTAVGAQIDKEENAGQFEISDPRNVAEMSAALRQMGYQPLYQDWQPIGDR</sequence>
<comment type="caution">
    <text evidence="8">The sequence shown here is derived from an EMBL/GenBank/DDBJ whole genome shotgun (WGS) entry which is preliminary data.</text>
</comment>
<dbReference type="GO" id="GO:0003824">
    <property type="term" value="F:catalytic activity"/>
    <property type="evidence" value="ECO:0007669"/>
    <property type="project" value="InterPro"/>
</dbReference>
<dbReference type="InterPro" id="IPR034428">
    <property type="entry name" value="ThiH/NoCL/HydG-like"/>
</dbReference>
<dbReference type="InterPro" id="IPR058240">
    <property type="entry name" value="rSAM_sf"/>
</dbReference>
<reference evidence="8 9" key="1">
    <citation type="journal article" date="2011" name="EMBO J.">
        <title>Structural diversity of bacterial flagellar motors.</title>
        <authorList>
            <person name="Chen S."/>
            <person name="Beeby M."/>
            <person name="Murphy G.E."/>
            <person name="Leadbetter J.R."/>
            <person name="Hendrixson D.R."/>
            <person name="Briegel A."/>
            <person name="Li Z."/>
            <person name="Shi J."/>
            <person name="Tocheva E.I."/>
            <person name="Muller A."/>
            <person name="Dobro M.J."/>
            <person name="Jensen G.J."/>
        </authorList>
    </citation>
    <scope>NUCLEOTIDE SEQUENCE [LARGE SCALE GENOMIC DNA]</scope>
    <source>
        <strain evidence="8 9">DSM 6540</strain>
    </source>
</reference>
<dbReference type="NCBIfam" id="TIGR02351">
    <property type="entry name" value="thiH"/>
    <property type="match status" value="1"/>
</dbReference>
<dbReference type="InterPro" id="IPR012726">
    <property type="entry name" value="ThiH"/>
</dbReference>
<dbReference type="PROSITE" id="PS51918">
    <property type="entry name" value="RADICAL_SAM"/>
    <property type="match status" value="1"/>
</dbReference>
<keyword evidence="2" id="KW-0004">4Fe-4S</keyword>
<dbReference type="GO" id="GO:0005506">
    <property type="term" value="F:iron ion binding"/>
    <property type="evidence" value="ECO:0007669"/>
    <property type="project" value="InterPro"/>
</dbReference>
<organism evidence="8 9">
    <name type="scientific">Acetonema longum DSM 6540</name>
    <dbReference type="NCBI Taxonomy" id="1009370"/>
    <lineage>
        <taxon>Bacteria</taxon>
        <taxon>Bacillati</taxon>
        <taxon>Bacillota</taxon>
        <taxon>Negativicutes</taxon>
        <taxon>Acetonemataceae</taxon>
        <taxon>Acetonema</taxon>
    </lineage>
</organism>
<dbReference type="Gene3D" id="3.20.20.70">
    <property type="entry name" value="Aldolase class I"/>
    <property type="match status" value="1"/>
</dbReference>